<evidence type="ECO:0000313" key="1">
    <source>
        <dbReference type="EMBL" id="EAZ93231.1"/>
    </source>
</evidence>
<sequence>MSRAAMPVECLTTSPLSCFMKFINFPTFDGLLKVR</sequence>
<reference evidence="1 2" key="1">
    <citation type="submission" date="2007-03" db="EMBL/GenBank/DDBJ databases">
        <authorList>
            <person name="Stal L."/>
            <person name="Ferriera S."/>
            <person name="Johnson J."/>
            <person name="Kravitz S."/>
            <person name="Beeson K."/>
            <person name="Sutton G."/>
            <person name="Rogers Y.-H."/>
            <person name="Friedman R."/>
            <person name="Frazier M."/>
            <person name="Venter J.C."/>
        </authorList>
    </citation>
    <scope>NUCLEOTIDE SEQUENCE [LARGE SCALE GENOMIC DNA]</scope>
    <source>
        <strain evidence="1 2">CCY0110</strain>
    </source>
</reference>
<dbReference type="AlphaFoldDB" id="A3IHE9"/>
<organism evidence="1 2">
    <name type="scientific">Crocosphaera chwakensis CCY0110</name>
    <dbReference type="NCBI Taxonomy" id="391612"/>
    <lineage>
        <taxon>Bacteria</taxon>
        <taxon>Bacillati</taxon>
        <taxon>Cyanobacteriota</taxon>
        <taxon>Cyanophyceae</taxon>
        <taxon>Oscillatoriophycideae</taxon>
        <taxon>Chroococcales</taxon>
        <taxon>Aphanothecaceae</taxon>
        <taxon>Crocosphaera</taxon>
        <taxon>Crocosphaera chwakensis</taxon>
    </lineage>
</organism>
<evidence type="ECO:0000313" key="2">
    <source>
        <dbReference type="Proteomes" id="UP000003781"/>
    </source>
</evidence>
<dbReference type="Proteomes" id="UP000003781">
    <property type="component" value="Unassembled WGS sequence"/>
</dbReference>
<comment type="caution">
    <text evidence="1">The sequence shown here is derived from an EMBL/GenBank/DDBJ whole genome shotgun (WGS) entry which is preliminary data.</text>
</comment>
<dbReference type="EMBL" id="AAXW01000002">
    <property type="protein sequence ID" value="EAZ93231.1"/>
    <property type="molecule type" value="Genomic_DNA"/>
</dbReference>
<keyword evidence="2" id="KW-1185">Reference proteome</keyword>
<gene>
    <name evidence="1" type="ORF">CY0110_15587</name>
</gene>
<proteinExistence type="predicted"/>
<protein>
    <submittedName>
        <fullName evidence="1">Uncharacterized protein</fullName>
    </submittedName>
</protein>
<accession>A3IHE9</accession>
<name>A3IHE9_9CHRO</name>